<evidence type="ECO:0000313" key="1">
    <source>
        <dbReference type="EMBL" id="KAK4118490.1"/>
    </source>
</evidence>
<dbReference type="Proteomes" id="UP001302602">
    <property type="component" value="Unassembled WGS sequence"/>
</dbReference>
<dbReference type="EMBL" id="MU853267">
    <property type="protein sequence ID" value="KAK4118490.1"/>
    <property type="molecule type" value="Genomic_DNA"/>
</dbReference>
<proteinExistence type="predicted"/>
<comment type="caution">
    <text evidence="1">The sequence shown here is derived from an EMBL/GenBank/DDBJ whole genome shotgun (WGS) entry which is preliminary data.</text>
</comment>
<accession>A0AAN6YY56</accession>
<evidence type="ECO:0000313" key="2">
    <source>
        <dbReference type="Proteomes" id="UP001302602"/>
    </source>
</evidence>
<dbReference type="GeneID" id="87831772"/>
<protein>
    <submittedName>
        <fullName evidence="1">Uncharacterized protein</fullName>
    </submittedName>
</protein>
<dbReference type="RefSeq" id="XP_062642263.1">
    <property type="nucleotide sequence ID" value="XM_062795003.1"/>
</dbReference>
<reference evidence="1" key="1">
    <citation type="journal article" date="2023" name="Mol. Phylogenet. Evol.">
        <title>Genome-scale phylogeny and comparative genomics of the fungal order Sordariales.</title>
        <authorList>
            <person name="Hensen N."/>
            <person name="Bonometti L."/>
            <person name="Westerberg I."/>
            <person name="Brannstrom I.O."/>
            <person name="Guillou S."/>
            <person name="Cros-Aarteil S."/>
            <person name="Calhoun S."/>
            <person name="Haridas S."/>
            <person name="Kuo A."/>
            <person name="Mondo S."/>
            <person name="Pangilinan J."/>
            <person name="Riley R."/>
            <person name="LaButti K."/>
            <person name="Andreopoulos B."/>
            <person name="Lipzen A."/>
            <person name="Chen C."/>
            <person name="Yan M."/>
            <person name="Daum C."/>
            <person name="Ng V."/>
            <person name="Clum A."/>
            <person name="Steindorff A."/>
            <person name="Ohm R.A."/>
            <person name="Martin F."/>
            <person name="Silar P."/>
            <person name="Natvig D.O."/>
            <person name="Lalanne C."/>
            <person name="Gautier V."/>
            <person name="Ament-Velasquez S.L."/>
            <person name="Kruys A."/>
            <person name="Hutchinson M.I."/>
            <person name="Powell A.J."/>
            <person name="Barry K."/>
            <person name="Miller A.N."/>
            <person name="Grigoriev I.V."/>
            <person name="Debuchy R."/>
            <person name="Gladieux P."/>
            <person name="Hiltunen Thoren M."/>
            <person name="Johannesson H."/>
        </authorList>
    </citation>
    <scope>NUCLEOTIDE SEQUENCE</scope>
    <source>
        <strain evidence="1">CBS 731.68</strain>
    </source>
</reference>
<organism evidence="1 2">
    <name type="scientific">Parathielavia appendiculata</name>
    <dbReference type="NCBI Taxonomy" id="2587402"/>
    <lineage>
        <taxon>Eukaryota</taxon>
        <taxon>Fungi</taxon>
        <taxon>Dikarya</taxon>
        <taxon>Ascomycota</taxon>
        <taxon>Pezizomycotina</taxon>
        <taxon>Sordariomycetes</taxon>
        <taxon>Sordariomycetidae</taxon>
        <taxon>Sordariales</taxon>
        <taxon>Chaetomiaceae</taxon>
        <taxon>Parathielavia</taxon>
    </lineage>
</organism>
<name>A0AAN6YY56_9PEZI</name>
<dbReference type="AlphaFoldDB" id="A0AAN6YY56"/>
<reference evidence="1" key="2">
    <citation type="submission" date="2023-05" db="EMBL/GenBank/DDBJ databases">
        <authorList>
            <consortium name="Lawrence Berkeley National Laboratory"/>
            <person name="Steindorff A."/>
            <person name="Hensen N."/>
            <person name="Bonometti L."/>
            <person name="Westerberg I."/>
            <person name="Brannstrom I.O."/>
            <person name="Guillou S."/>
            <person name="Cros-Aarteil S."/>
            <person name="Calhoun S."/>
            <person name="Haridas S."/>
            <person name="Kuo A."/>
            <person name="Mondo S."/>
            <person name="Pangilinan J."/>
            <person name="Riley R."/>
            <person name="Labutti K."/>
            <person name="Andreopoulos B."/>
            <person name="Lipzen A."/>
            <person name="Chen C."/>
            <person name="Yanf M."/>
            <person name="Daum C."/>
            <person name="Ng V."/>
            <person name="Clum A."/>
            <person name="Ohm R."/>
            <person name="Martin F."/>
            <person name="Silar P."/>
            <person name="Natvig D."/>
            <person name="Lalanne C."/>
            <person name="Gautier V."/>
            <person name="Ament-Velasquez S.L."/>
            <person name="Kruys A."/>
            <person name="Hutchinson M.I."/>
            <person name="Powell A.J."/>
            <person name="Barry K."/>
            <person name="Miller A.N."/>
            <person name="Grigoriev I.V."/>
            <person name="Debuchy R."/>
            <person name="Gladieux P."/>
            <person name="Thoren M.H."/>
            <person name="Johannesson H."/>
        </authorList>
    </citation>
    <scope>NUCLEOTIDE SEQUENCE</scope>
    <source>
        <strain evidence="1">CBS 731.68</strain>
    </source>
</reference>
<gene>
    <name evidence="1" type="ORF">N657DRAFT_659585</name>
</gene>
<keyword evidence="2" id="KW-1185">Reference proteome</keyword>
<sequence>MQQFRALSHTLLESVTSSTRRLMYGLQPVIDLHTVQDKMSKVEKGYSFVTEPANHLADAFLALSERACLSPVDGLMGKNGWDYQATRRYMELHEQMLVELMALIHLTGGQASRATELMSLEHCNGTSTSRGVYVYDGSFFLVTRHVKARTVTNNEFHVARTLPKNVGHLLYQYLVYIRPFIYMLQRRCYHIDVDSTLLFSSNPLCCEFTS</sequence>